<protein>
    <recommendedName>
        <fullName evidence="4">Lipoprotein</fullName>
    </recommendedName>
</protein>
<feature type="chain" id="PRO_5046385399" description="Lipoprotein" evidence="1">
    <location>
        <begin position="24"/>
        <end position="181"/>
    </location>
</feature>
<keyword evidence="3" id="KW-1185">Reference proteome</keyword>
<proteinExistence type="predicted"/>
<organism evidence="2 3">
    <name type="scientific">Fibrella forsythiae</name>
    <dbReference type="NCBI Taxonomy" id="2817061"/>
    <lineage>
        <taxon>Bacteria</taxon>
        <taxon>Pseudomonadati</taxon>
        <taxon>Bacteroidota</taxon>
        <taxon>Cytophagia</taxon>
        <taxon>Cytophagales</taxon>
        <taxon>Spirosomataceae</taxon>
        <taxon>Fibrella</taxon>
    </lineage>
</organism>
<reference evidence="2 3" key="1">
    <citation type="submission" date="2021-03" db="EMBL/GenBank/DDBJ databases">
        <title>Fibrella sp. HMF5405 genome sequencing and assembly.</title>
        <authorList>
            <person name="Kang H."/>
            <person name="Kim H."/>
            <person name="Bae S."/>
            <person name="Joh K."/>
        </authorList>
    </citation>
    <scope>NUCLEOTIDE SEQUENCE [LARGE SCALE GENOMIC DNA]</scope>
    <source>
        <strain evidence="2 3">HMF5405</strain>
    </source>
</reference>
<dbReference type="EMBL" id="JAFMYW010000002">
    <property type="protein sequence ID" value="MBO0948256.1"/>
    <property type="molecule type" value="Genomic_DNA"/>
</dbReference>
<keyword evidence="1" id="KW-0732">Signal</keyword>
<evidence type="ECO:0000313" key="2">
    <source>
        <dbReference type="EMBL" id="MBO0948256.1"/>
    </source>
</evidence>
<comment type="caution">
    <text evidence="2">The sequence shown here is derived from an EMBL/GenBank/DDBJ whole genome shotgun (WGS) entry which is preliminary data.</text>
</comment>
<name>A0ABS3JFP5_9BACT</name>
<evidence type="ECO:0008006" key="4">
    <source>
        <dbReference type="Google" id="ProtNLM"/>
    </source>
</evidence>
<dbReference type="PROSITE" id="PS51257">
    <property type="entry name" value="PROKAR_LIPOPROTEIN"/>
    <property type="match status" value="1"/>
</dbReference>
<evidence type="ECO:0000313" key="3">
    <source>
        <dbReference type="Proteomes" id="UP000664628"/>
    </source>
</evidence>
<sequence length="181" mass="20163">MRKQLIHQGMLAVALAVTLTACFTEPNYSDTPQIQRVGQPVKVTLAAGSGVGQAARDSVIITIRLQDGNGDIGEDTRDTTRQRIVFSKETWGNYEIKTFEFVNGTYKEIPPGDNSKLFFPRSPLNAPNGAVEGDIDFSQVFFYQRPYRLAPVRFQVRIRDRALNVSNTILTDTISVPLNGR</sequence>
<gene>
    <name evidence="2" type="ORF">J2I46_06670</name>
</gene>
<dbReference type="Proteomes" id="UP000664628">
    <property type="component" value="Unassembled WGS sequence"/>
</dbReference>
<dbReference type="RefSeq" id="WP_207328243.1">
    <property type="nucleotide sequence ID" value="NZ_JAFMYW010000002.1"/>
</dbReference>
<evidence type="ECO:0000256" key="1">
    <source>
        <dbReference type="SAM" id="SignalP"/>
    </source>
</evidence>
<accession>A0ABS3JFP5</accession>
<feature type="signal peptide" evidence="1">
    <location>
        <begin position="1"/>
        <end position="23"/>
    </location>
</feature>